<organism evidence="2 3">
    <name type="scientific">Symbiochloris irregularis</name>
    <dbReference type="NCBI Taxonomy" id="706552"/>
    <lineage>
        <taxon>Eukaryota</taxon>
        <taxon>Viridiplantae</taxon>
        <taxon>Chlorophyta</taxon>
        <taxon>core chlorophytes</taxon>
        <taxon>Trebouxiophyceae</taxon>
        <taxon>Trebouxiales</taxon>
        <taxon>Trebouxiaceae</taxon>
        <taxon>Symbiochloris</taxon>
    </lineage>
</organism>
<proteinExistence type="predicted"/>
<feature type="region of interest" description="Disordered" evidence="1">
    <location>
        <begin position="212"/>
        <end position="245"/>
    </location>
</feature>
<feature type="compositionally biased region" description="Gly residues" evidence="1">
    <location>
        <begin position="230"/>
        <end position="245"/>
    </location>
</feature>
<evidence type="ECO:0000256" key="1">
    <source>
        <dbReference type="SAM" id="MobiDB-lite"/>
    </source>
</evidence>
<protein>
    <submittedName>
        <fullName evidence="2">Uncharacterized protein</fullName>
    </submittedName>
</protein>
<feature type="compositionally biased region" description="Low complexity" evidence="1">
    <location>
        <begin position="61"/>
        <end position="94"/>
    </location>
</feature>
<sequence length="245" mass="25754">MATAGDKRDREEDLQGTEVEEVKKAKIEDAKEPDTVGAVMAEAAKPSAPPKQGTVAVPSTAQDTAEAAEQTDAAPSQADGANGNAAQTAAQSQGGRPGKGPQGDPPKKIGYITFSDGQDALDYFYKLTSLLRKNQDLNEYETTMALDLLKTGHPAAPRKLGPGVKAIQVRDVSEHDFSTACFHLIRPDGSAEDFSMRKCVAELFPNFGSGKMHPSANFGGRGGRGRGRGGARGGRQSGRGGRGRK</sequence>
<gene>
    <name evidence="2" type="ORF">WJX73_010528</name>
</gene>
<accession>A0AAW1PJ34</accession>
<dbReference type="Proteomes" id="UP001465755">
    <property type="component" value="Unassembled WGS sequence"/>
</dbReference>
<feature type="region of interest" description="Disordered" evidence="1">
    <location>
        <begin position="1"/>
        <end position="109"/>
    </location>
</feature>
<feature type="compositionally biased region" description="Basic and acidic residues" evidence="1">
    <location>
        <begin position="20"/>
        <end position="34"/>
    </location>
</feature>
<dbReference type="InterPro" id="IPR044673">
    <property type="entry name" value="DCL-like"/>
</dbReference>
<dbReference type="AlphaFoldDB" id="A0AAW1PJ34"/>
<dbReference type="EMBL" id="JALJOQ010000022">
    <property type="protein sequence ID" value="KAK9808573.1"/>
    <property type="molecule type" value="Genomic_DNA"/>
</dbReference>
<feature type="compositionally biased region" description="Basic and acidic residues" evidence="1">
    <location>
        <begin position="1"/>
        <end position="13"/>
    </location>
</feature>
<dbReference type="Pfam" id="PF11523">
    <property type="entry name" value="DUF3223"/>
    <property type="match status" value="1"/>
</dbReference>
<keyword evidence="3" id="KW-1185">Reference proteome</keyword>
<dbReference type="PANTHER" id="PTHR33415:SF12">
    <property type="entry name" value="PROTEIN EMBRYO DEFECTIVE 514"/>
    <property type="match status" value="1"/>
</dbReference>
<comment type="caution">
    <text evidence="2">The sequence shown here is derived from an EMBL/GenBank/DDBJ whole genome shotgun (WGS) entry which is preliminary data.</text>
</comment>
<evidence type="ECO:0000313" key="2">
    <source>
        <dbReference type="EMBL" id="KAK9808573.1"/>
    </source>
</evidence>
<dbReference type="PANTHER" id="PTHR33415">
    <property type="entry name" value="PROTEIN EMBRYO DEFECTIVE 514"/>
    <property type="match status" value="1"/>
</dbReference>
<reference evidence="2 3" key="1">
    <citation type="journal article" date="2024" name="Nat. Commun.">
        <title>Phylogenomics reveals the evolutionary origins of lichenization in chlorophyte algae.</title>
        <authorList>
            <person name="Puginier C."/>
            <person name="Libourel C."/>
            <person name="Otte J."/>
            <person name="Skaloud P."/>
            <person name="Haon M."/>
            <person name="Grisel S."/>
            <person name="Petersen M."/>
            <person name="Berrin J.G."/>
            <person name="Delaux P.M."/>
            <person name="Dal Grande F."/>
            <person name="Keller J."/>
        </authorList>
    </citation>
    <scope>NUCLEOTIDE SEQUENCE [LARGE SCALE GENOMIC DNA]</scope>
    <source>
        <strain evidence="2 3">SAG 2036</strain>
    </source>
</reference>
<evidence type="ECO:0000313" key="3">
    <source>
        <dbReference type="Proteomes" id="UP001465755"/>
    </source>
</evidence>
<dbReference type="Gene3D" id="3.10.450.40">
    <property type="match status" value="1"/>
</dbReference>
<name>A0AAW1PJ34_9CHLO</name>